<evidence type="ECO:0000256" key="1">
    <source>
        <dbReference type="SAM" id="MobiDB-lite"/>
    </source>
</evidence>
<dbReference type="Proteomes" id="UP000030151">
    <property type="component" value="Unassembled WGS sequence"/>
</dbReference>
<reference evidence="2 3" key="1">
    <citation type="submission" date="2014-02" db="EMBL/GenBank/DDBJ databases">
        <title>The genome sequence of the entomopathogenic fungus Metarhizium robertsii ARSEF 2575.</title>
        <authorList>
            <person name="Giuliano Garisto Donzelli B."/>
            <person name="Roe B.A."/>
            <person name="Macmil S.L."/>
            <person name="Krasnoff S.B."/>
            <person name="Gibson D.M."/>
        </authorList>
    </citation>
    <scope>NUCLEOTIDE SEQUENCE [LARGE SCALE GENOMIC DNA]</scope>
    <source>
        <strain evidence="2 3">ARSEF 2575</strain>
    </source>
</reference>
<feature type="region of interest" description="Disordered" evidence="1">
    <location>
        <begin position="51"/>
        <end position="90"/>
    </location>
</feature>
<dbReference type="HOGENOM" id="CLU_2237226_0_0_1"/>
<comment type="caution">
    <text evidence="2">The sequence shown here is derived from an EMBL/GenBank/DDBJ whole genome shotgun (WGS) entry which is preliminary data.</text>
</comment>
<organism evidence="2 3">
    <name type="scientific">Metarhizium robertsii</name>
    <dbReference type="NCBI Taxonomy" id="568076"/>
    <lineage>
        <taxon>Eukaryota</taxon>
        <taxon>Fungi</taxon>
        <taxon>Dikarya</taxon>
        <taxon>Ascomycota</taxon>
        <taxon>Pezizomycotina</taxon>
        <taxon>Sordariomycetes</taxon>
        <taxon>Hypocreomycetidae</taxon>
        <taxon>Hypocreales</taxon>
        <taxon>Clavicipitaceae</taxon>
        <taxon>Metarhizium</taxon>
    </lineage>
</organism>
<sequence>MHAGVAISGRYVLSMRQAALPLPPLDGLHVCGTAASDLFFQVLVRRDWRVSAPGKKSEPTDMSNSPDVESNYPQFGRQQGHEQQAYPWQQSTLDAWTSSHELDGA</sequence>
<proteinExistence type="predicted"/>
<protein>
    <submittedName>
        <fullName evidence="2">Uncharacterized protein</fullName>
    </submittedName>
</protein>
<dbReference type="AlphaFoldDB" id="A0A0A1V5N9"/>
<dbReference type="EMBL" id="JELW01000001">
    <property type="protein sequence ID" value="EXV05484.1"/>
    <property type="molecule type" value="Genomic_DNA"/>
</dbReference>
<feature type="compositionally biased region" description="Polar residues" evidence="1">
    <location>
        <begin position="60"/>
        <end position="77"/>
    </location>
</feature>
<name>A0A0A1V5N9_9HYPO</name>
<gene>
    <name evidence="2" type="ORF">X797_000199</name>
</gene>
<evidence type="ECO:0000313" key="3">
    <source>
        <dbReference type="Proteomes" id="UP000030151"/>
    </source>
</evidence>
<accession>A0A0A1V5N9</accession>
<evidence type="ECO:0000313" key="2">
    <source>
        <dbReference type="EMBL" id="EXV05484.1"/>
    </source>
</evidence>